<comment type="function">
    <text evidence="8">Catalyzes the ATP-dependent amidation of deamido-NAD to form NAD. Uses ammonia as a nitrogen source.</text>
</comment>
<comment type="subunit">
    <text evidence="8">Homodimer.</text>
</comment>
<dbReference type="CDD" id="cd00553">
    <property type="entry name" value="NAD_synthase"/>
    <property type="match status" value="1"/>
</dbReference>
<evidence type="ECO:0000256" key="7">
    <source>
        <dbReference type="ARBA" id="ARBA00023027"/>
    </source>
</evidence>
<evidence type="ECO:0000256" key="10">
    <source>
        <dbReference type="RuleBase" id="RU003812"/>
    </source>
</evidence>
<sequence>MKCVPGLCSEVVSVIEDFIRQKVAESGASGVVLGLSGGVDSSTVAYLAVNALGPDRVLGLIMPSSTTPRDDLRHARTVADELGIESETIDIDPIIESLTGLCSHNANELALANLKPRARMVILYYHANSLNRLVAGTGNRTELLLGYFTKYGDGGVDMLPIGGLYKGQVRELAGRLGVPPEIIKKPPTAGLWHGQTDEEELGMKYDLLDELLCLLVDRKLPVEEVASTLSLPPSEVERIASMVKESEHKLKPPEVPDIWEVMECSH</sequence>
<comment type="caution">
    <text evidence="12">The sequence shown here is derived from an EMBL/GenBank/DDBJ whole genome shotgun (WGS) entry which is preliminary data.</text>
</comment>
<dbReference type="NCBIfam" id="NF010587">
    <property type="entry name" value="PRK13980.1"/>
    <property type="match status" value="1"/>
</dbReference>
<dbReference type="InterPro" id="IPR014729">
    <property type="entry name" value="Rossmann-like_a/b/a_fold"/>
</dbReference>
<dbReference type="GO" id="GO:0005737">
    <property type="term" value="C:cytoplasm"/>
    <property type="evidence" value="ECO:0007669"/>
    <property type="project" value="InterPro"/>
</dbReference>
<gene>
    <name evidence="8" type="primary">nadE</name>
    <name evidence="12" type="ORF">C7452_1394</name>
</gene>
<feature type="binding site" evidence="8">
    <location>
        <position position="142"/>
    </location>
    <ligand>
        <name>Mg(2+)</name>
        <dbReference type="ChEBI" id="CHEBI:18420"/>
    </ligand>
</feature>
<evidence type="ECO:0000256" key="6">
    <source>
        <dbReference type="ARBA" id="ARBA00022842"/>
    </source>
</evidence>
<keyword evidence="2 8" id="KW-0436">Ligase</keyword>
<dbReference type="SUPFAM" id="SSF52402">
    <property type="entry name" value="Adenine nucleotide alpha hydrolases-like"/>
    <property type="match status" value="1"/>
</dbReference>
<keyword evidence="6 8" id="KW-0460">Magnesium</keyword>
<evidence type="ECO:0000256" key="1">
    <source>
        <dbReference type="ARBA" id="ARBA00005859"/>
    </source>
</evidence>
<feature type="binding site" description="in other chain" evidence="8">
    <location>
        <position position="150"/>
    </location>
    <ligand>
        <name>deamido-NAD(+)</name>
        <dbReference type="ChEBI" id="CHEBI:58437"/>
        <note>ligand shared between two neighboring subunits</note>
    </ligand>
</feature>
<dbReference type="RefSeq" id="WP_115892657.1">
    <property type="nucleotide sequence ID" value="NZ_QREL01000002.1"/>
</dbReference>
<feature type="binding site" evidence="8">
    <location>
        <position position="40"/>
    </location>
    <ligand>
        <name>Mg(2+)</name>
        <dbReference type="ChEBI" id="CHEBI:18420"/>
    </ligand>
</feature>
<accession>A0A371NBN0</accession>
<evidence type="ECO:0000256" key="8">
    <source>
        <dbReference type="HAMAP-Rule" id="MF_00193"/>
    </source>
</evidence>
<dbReference type="GO" id="GO:0046872">
    <property type="term" value="F:metal ion binding"/>
    <property type="evidence" value="ECO:0007669"/>
    <property type="project" value="UniProtKB-KW"/>
</dbReference>
<comment type="catalytic activity">
    <reaction evidence="8 10">
        <text>deamido-NAD(+) + NH4(+) + ATP = AMP + diphosphate + NAD(+) + H(+)</text>
        <dbReference type="Rhea" id="RHEA:21188"/>
        <dbReference type="ChEBI" id="CHEBI:15378"/>
        <dbReference type="ChEBI" id="CHEBI:28938"/>
        <dbReference type="ChEBI" id="CHEBI:30616"/>
        <dbReference type="ChEBI" id="CHEBI:33019"/>
        <dbReference type="ChEBI" id="CHEBI:57540"/>
        <dbReference type="ChEBI" id="CHEBI:58437"/>
        <dbReference type="ChEBI" id="CHEBI:456215"/>
        <dbReference type="EC" id="6.3.1.5"/>
    </reaction>
</comment>
<keyword evidence="7 8" id="KW-0520">NAD</keyword>
<dbReference type="Gene3D" id="3.40.50.620">
    <property type="entry name" value="HUPs"/>
    <property type="match status" value="1"/>
</dbReference>
<comment type="similarity">
    <text evidence="1 8 9">Belongs to the NAD synthetase family.</text>
</comment>
<dbReference type="PANTHER" id="PTHR23090:SF9">
    <property type="entry name" value="GLUTAMINE-DEPENDENT NAD(+) SYNTHETASE"/>
    <property type="match status" value="1"/>
</dbReference>
<evidence type="ECO:0000313" key="12">
    <source>
        <dbReference type="EMBL" id="REE26429.1"/>
    </source>
</evidence>
<organism evidence="12 13">
    <name type="scientific">Methanothermobacter defluvii</name>
    <dbReference type="NCBI Taxonomy" id="49339"/>
    <lineage>
        <taxon>Archaea</taxon>
        <taxon>Methanobacteriati</taxon>
        <taxon>Methanobacteriota</taxon>
        <taxon>Methanomada group</taxon>
        <taxon>Methanobacteria</taxon>
        <taxon>Methanobacteriales</taxon>
        <taxon>Methanobacteriaceae</taxon>
        <taxon>Methanothermobacter</taxon>
    </lineage>
</organism>
<dbReference type="PANTHER" id="PTHR23090">
    <property type="entry name" value="NH 3 /GLUTAMINE-DEPENDENT NAD + SYNTHETASE"/>
    <property type="match status" value="1"/>
</dbReference>
<proteinExistence type="inferred from homology"/>
<reference evidence="12 13" key="1">
    <citation type="submission" date="2018-07" db="EMBL/GenBank/DDBJ databases">
        <title>Genomic Encyclopedia of Type Strains, Phase IV (KMG-IV): sequencing the most valuable type-strain genomes for metagenomic binning, comparative biology and taxonomic classification.</title>
        <authorList>
            <person name="Goeker M."/>
        </authorList>
    </citation>
    <scope>NUCLEOTIDE SEQUENCE [LARGE SCALE GENOMIC DNA]</scope>
    <source>
        <strain evidence="12 13">DSM 7466</strain>
    </source>
</reference>
<dbReference type="GO" id="GO:0004359">
    <property type="term" value="F:glutaminase activity"/>
    <property type="evidence" value="ECO:0007669"/>
    <property type="project" value="InterPro"/>
</dbReference>
<keyword evidence="5 8" id="KW-0067">ATP-binding</keyword>
<dbReference type="GO" id="GO:0009435">
    <property type="term" value="P:NAD+ biosynthetic process"/>
    <property type="evidence" value="ECO:0007669"/>
    <property type="project" value="UniProtKB-UniRule"/>
</dbReference>
<feature type="binding site" evidence="8">
    <location>
        <position position="137"/>
    </location>
    <ligand>
        <name>ATP</name>
        <dbReference type="ChEBI" id="CHEBI:30616"/>
    </ligand>
</feature>
<dbReference type="EMBL" id="QREL01000002">
    <property type="protein sequence ID" value="REE26429.1"/>
    <property type="molecule type" value="Genomic_DNA"/>
</dbReference>
<evidence type="ECO:0000256" key="3">
    <source>
        <dbReference type="ARBA" id="ARBA00022723"/>
    </source>
</evidence>
<dbReference type="InterPro" id="IPR022926">
    <property type="entry name" value="NH(3)-dep_NAD(+)_synth"/>
</dbReference>
<evidence type="ECO:0000256" key="2">
    <source>
        <dbReference type="ARBA" id="ARBA00022598"/>
    </source>
</evidence>
<evidence type="ECO:0000256" key="9">
    <source>
        <dbReference type="RuleBase" id="RU003811"/>
    </source>
</evidence>
<dbReference type="AlphaFoldDB" id="A0A371NBN0"/>
<dbReference type="InterPro" id="IPR003694">
    <property type="entry name" value="NAD_synthase"/>
</dbReference>
<dbReference type="Proteomes" id="UP000256864">
    <property type="component" value="Unassembled WGS sequence"/>
</dbReference>
<feature type="binding site" evidence="8">
    <location>
        <position position="166"/>
    </location>
    <ligand>
        <name>ATP</name>
        <dbReference type="ChEBI" id="CHEBI:30616"/>
    </ligand>
</feature>
<dbReference type="GO" id="GO:0005524">
    <property type="term" value="F:ATP binding"/>
    <property type="evidence" value="ECO:0007669"/>
    <property type="project" value="UniProtKB-UniRule"/>
</dbReference>
<feature type="binding site" evidence="8">
    <location>
        <begin position="34"/>
        <end position="41"/>
    </location>
    <ligand>
        <name>ATP</name>
        <dbReference type="ChEBI" id="CHEBI:30616"/>
    </ligand>
</feature>
<dbReference type="GO" id="GO:0008795">
    <property type="term" value="F:NAD+ synthase activity"/>
    <property type="evidence" value="ECO:0007669"/>
    <property type="project" value="UniProtKB-UniRule"/>
</dbReference>
<evidence type="ECO:0000256" key="5">
    <source>
        <dbReference type="ARBA" id="ARBA00022840"/>
    </source>
</evidence>
<evidence type="ECO:0000256" key="4">
    <source>
        <dbReference type="ARBA" id="ARBA00022741"/>
    </source>
</evidence>
<comment type="pathway">
    <text evidence="8">Cofactor biosynthesis; NAD(+) biosynthesis; NAD(+) from deamido-NAD(+) (ammonia route): step 1/1.</text>
</comment>
<feature type="binding site" description="in other chain" evidence="8">
    <location>
        <begin position="248"/>
        <end position="249"/>
    </location>
    <ligand>
        <name>deamido-NAD(+)</name>
        <dbReference type="ChEBI" id="CHEBI:58437"/>
        <note>ligand shared between two neighboring subunits</note>
    </ligand>
</feature>
<feature type="binding site" description="in other chain" evidence="8">
    <location>
        <position position="117"/>
    </location>
    <ligand>
        <name>deamido-NAD(+)</name>
        <dbReference type="ChEBI" id="CHEBI:58437"/>
        <note>ligand shared between two neighboring subunits</note>
    </ligand>
</feature>
<feature type="binding site" evidence="8">
    <location>
        <position position="157"/>
    </location>
    <ligand>
        <name>deamido-NAD(+)</name>
        <dbReference type="ChEBI" id="CHEBI:58437"/>
        <note>ligand shared between two neighboring subunits</note>
    </ligand>
</feature>
<keyword evidence="4 8" id="KW-0547">Nucleotide-binding</keyword>
<dbReference type="NCBIfam" id="TIGR00552">
    <property type="entry name" value="nadE"/>
    <property type="match status" value="1"/>
</dbReference>
<dbReference type="HAMAP" id="MF_00193">
    <property type="entry name" value="NadE_ammonia_dep"/>
    <property type="match status" value="1"/>
</dbReference>
<feature type="binding site" evidence="8">
    <location>
        <position position="188"/>
    </location>
    <ligand>
        <name>ATP</name>
        <dbReference type="ChEBI" id="CHEBI:30616"/>
    </ligand>
</feature>
<dbReference type="InterPro" id="IPR022310">
    <property type="entry name" value="NAD/GMP_synthase"/>
</dbReference>
<evidence type="ECO:0000313" key="13">
    <source>
        <dbReference type="Proteomes" id="UP000256864"/>
    </source>
</evidence>
<dbReference type="UniPathway" id="UPA00253">
    <property type="reaction ID" value="UER00333"/>
</dbReference>
<keyword evidence="3 8" id="KW-0479">Metal-binding</keyword>
<dbReference type="GO" id="GO:0003952">
    <property type="term" value="F:NAD+ synthase (glutamine-hydrolyzing) activity"/>
    <property type="evidence" value="ECO:0007669"/>
    <property type="project" value="InterPro"/>
</dbReference>
<dbReference type="FunFam" id="3.40.50.620:FF:000106">
    <property type="entry name" value="Glutamine-dependent NAD(+) synthetase"/>
    <property type="match status" value="1"/>
</dbReference>
<feature type="domain" description="NAD/GMP synthase" evidence="11">
    <location>
        <begin position="12"/>
        <end position="253"/>
    </location>
</feature>
<protein>
    <recommendedName>
        <fullName evidence="8 10">NH(3)-dependent NAD(+) synthetase</fullName>
        <ecNumber evidence="8 10">6.3.1.5</ecNumber>
    </recommendedName>
</protein>
<dbReference type="EC" id="6.3.1.5" evidence="8 10"/>
<keyword evidence="13" id="KW-1185">Reference proteome</keyword>
<dbReference type="Pfam" id="PF02540">
    <property type="entry name" value="NAD_synthase"/>
    <property type="match status" value="1"/>
</dbReference>
<evidence type="ECO:0000259" key="11">
    <source>
        <dbReference type="Pfam" id="PF02540"/>
    </source>
</evidence>
<name>A0A371NBN0_9EURY</name>